<keyword evidence="1" id="KW-0732">Signal</keyword>
<organism evidence="2 3">
    <name type="scientific">Planctomicrobium piriforme</name>
    <dbReference type="NCBI Taxonomy" id="1576369"/>
    <lineage>
        <taxon>Bacteria</taxon>
        <taxon>Pseudomonadati</taxon>
        <taxon>Planctomycetota</taxon>
        <taxon>Planctomycetia</taxon>
        <taxon>Planctomycetales</taxon>
        <taxon>Planctomycetaceae</taxon>
        <taxon>Planctomicrobium</taxon>
    </lineage>
</organism>
<accession>A0A1I3PRE7</accession>
<name>A0A1I3PRE7_9PLAN</name>
<evidence type="ECO:0000313" key="3">
    <source>
        <dbReference type="Proteomes" id="UP000199518"/>
    </source>
</evidence>
<feature type="signal peptide" evidence="1">
    <location>
        <begin position="1"/>
        <end position="24"/>
    </location>
</feature>
<proteinExistence type="predicted"/>
<gene>
    <name evidence="2" type="ORF">SAMN05421753_1178</name>
</gene>
<feature type="chain" id="PRO_5011475941" evidence="1">
    <location>
        <begin position="25"/>
        <end position="196"/>
    </location>
</feature>
<evidence type="ECO:0000256" key="1">
    <source>
        <dbReference type="SAM" id="SignalP"/>
    </source>
</evidence>
<evidence type="ECO:0000313" key="2">
    <source>
        <dbReference type="EMBL" id="SFJ24015.1"/>
    </source>
</evidence>
<reference evidence="3" key="1">
    <citation type="submission" date="2016-10" db="EMBL/GenBank/DDBJ databases">
        <authorList>
            <person name="Varghese N."/>
            <person name="Submissions S."/>
        </authorList>
    </citation>
    <scope>NUCLEOTIDE SEQUENCE [LARGE SCALE GENOMIC DNA]</scope>
    <source>
        <strain evidence="3">DSM 26348</strain>
    </source>
</reference>
<dbReference type="EMBL" id="FOQD01000017">
    <property type="protein sequence ID" value="SFJ24015.1"/>
    <property type="molecule type" value="Genomic_DNA"/>
</dbReference>
<sequence length="196" mass="22005">MIQRYRLLVSLVLCVACAVSSGRAEEPVVSANRDAEVLEAVLLDLLRDPGHDSPLGDKDGPPKEIYFEAELNQGAKNVKEILLRTTERPWQSLSPPQLEKVEAAANDLVRRVTAKETLADFQPKDSRIHLYDKEKPIVPHGTGPVRAWIPGYSPDGVWAVVRISLPSYPHVVEATYALANVEGKWRVRLRQFSHYY</sequence>
<protein>
    <submittedName>
        <fullName evidence="2">Uncharacterized protein</fullName>
    </submittedName>
</protein>
<dbReference type="Proteomes" id="UP000199518">
    <property type="component" value="Unassembled WGS sequence"/>
</dbReference>
<dbReference type="STRING" id="1576369.SAMN05421753_1178"/>
<keyword evidence="3" id="KW-1185">Reference proteome</keyword>
<dbReference type="AlphaFoldDB" id="A0A1I3PRE7"/>